<comment type="function">
    <text evidence="7">Choline transporter.</text>
</comment>
<keyword evidence="6" id="KW-0325">Glycoprotein</keyword>
<feature type="transmembrane region" description="Helical" evidence="7">
    <location>
        <begin position="351"/>
        <end position="378"/>
    </location>
</feature>
<keyword evidence="4 7" id="KW-1133">Transmembrane helix</keyword>
<organism evidence="9">
    <name type="scientific">Helicotheca tamesis</name>
    <dbReference type="NCBI Taxonomy" id="374047"/>
    <lineage>
        <taxon>Eukaryota</taxon>
        <taxon>Sar</taxon>
        <taxon>Stramenopiles</taxon>
        <taxon>Ochrophyta</taxon>
        <taxon>Bacillariophyta</taxon>
        <taxon>Mediophyceae</taxon>
        <taxon>Lithodesmiophycidae</taxon>
        <taxon>Lithodesmiales</taxon>
        <taxon>Lithodesmiaceae</taxon>
        <taxon>Helicotheca</taxon>
    </lineage>
</organism>
<feature type="region of interest" description="Disordered" evidence="8">
    <location>
        <begin position="1"/>
        <end position="23"/>
    </location>
</feature>
<proteinExistence type="inferred from homology"/>
<evidence type="ECO:0000256" key="7">
    <source>
        <dbReference type="RuleBase" id="RU368066"/>
    </source>
</evidence>
<evidence type="ECO:0000256" key="4">
    <source>
        <dbReference type="ARBA" id="ARBA00022989"/>
    </source>
</evidence>
<dbReference type="GO" id="GO:0005886">
    <property type="term" value="C:plasma membrane"/>
    <property type="evidence" value="ECO:0007669"/>
    <property type="project" value="UniProtKB-SubCell"/>
</dbReference>
<evidence type="ECO:0000256" key="2">
    <source>
        <dbReference type="ARBA" id="ARBA00007168"/>
    </source>
</evidence>
<feature type="transmembrane region" description="Helical" evidence="7">
    <location>
        <begin position="38"/>
        <end position="59"/>
    </location>
</feature>
<gene>
    <name evidence="9" type="ORF">HTAM1171_LOCUS4417</name>
</gene>
<dbReference type="AlphaFoldDB" id="A0A7S2HA85"/>
<comment type="similarity">
    <text evidence="2 7">Belongs to the CTL (choline transporter-like) family.</text>
</comment>
<comment type="subcellular location">
    <subcellularLocation>
        <location evidence="7">Cell membrane</location>
        <topology evidence="7">Multi-pass membrane protein</topology>
    </subcellularLocation>
    <subcellularLocation>
        <location evidence="1">Membrane</location>
        <topology evidence="1">Multi-pass membrane protein</topology>
    </subcellularLocation>
</comment>
<sequence length="678" mass="75706">MGKSEGGSEESLPPDESEKLVAPADFDGPTKDRHCTDIFCSILLLCMWIAMTGLGAYAATNGDFRVILYPLDYDGNICGTDYGSIDMNDYPYLVYVNIFSGGVCVKECPDIEEDLTDIYTLVTYGGLYQTENAQLPADAIQIADYSTAEGAKTCTEQLCYPDGDPEQAYTSIGVNRGTGYAFFALDTYEALWRCVPNKDAYERMQNQTGSSDDLALEENDNESFWSKLYSDFWTAKAYILGFGFGVSLAISFLYLFILRIKFLLTLTVWLSIFATIGLIVGVGIYAKERAEYWDNQEPQIESDDTITAARISAYVLWGIAGLLFLVMCFLRKQIQLAIGTVKETSKSLIDMPMIVTLPVVQSAGFIAFMVVWVVYAVYLASLGELKTETYDITPDAFDDIDLDVLDGLDTPQITVRTFVYDDFIKQCAWYLLFCFFWTSQFIIAAGEIIYAMCFAKWYFARDKSKVDSGTVWESLCDSCWYHMGTAAFGSLILAIIKIIRSIIAYFQEKAKEADSKIAGCVLCCCQCCFWCLEKCIRFLNKNAYIHTAIFSTSFCTSAKEAFFLILRNALRIGAIEYVSGAVIFVGKAFIACLTGACAYILIDQQIGHELDSVVGPVILVVLMAYSVAAMFMSVFDMGIATILQCFIADEEMFDGDEMYAEGDLREWIDKYDESDKEG</sequence>
<dbReference type="InterPro" id="IPR007603">
    <property type="entry name" value="Choline_transptr-like"/>
</dbReference>
<evidence type="ECO:0000256" key="8">
    <source>
        <dbReference type="SAM" id="MobiDB-lite"/>
    </source>
</evidence>
<feature type="transmembrane region" description="Helical" evidence="7">
    <location>
        <begin position="480"/>
        <end position="503"/>
    </location>
</feature>
<evidence type="ECO:0000256" key="3">
    <source>
        <dbReference type="ARBA" id="ARBA00022692"/>
    </source>
</evidence>
<protein>
    <recommendedName>
        <fullName evidence="7">Choline transporter-like protein</fullName>
    </recommendedName>
</protein>
<feature type="transmembrane region" description="Helical" evidence="7">
    <location>
        <begin position="237"/>
        <end position="256"/>
    </location>
</feature>
<dbReference type="EMBL" id="HBGV01007248">
    <property type="protein sequence ID" value="CAD9484815.1"/>
    <property type="molecule type" value="Transcribed_RNA"/>
</dbReference>
<dbReference type="GO" id="GO:0022857">
    <property type="term" value="F:transmembrane transporter activity"/>
    <property type="evidence" value="ECO:0007669"/>
    <property type="project" value="UniProtKB-UniRule"/>
</dbReference>
<dbReference type="Pfam" id="PF04515">
    <property type="entry name" value="Choline_transpo"/>
    <property type="match status" value="1"/>
</dbReference>
<name>A0A7S2HA85_9STRA</name>
<keyword evidence="3 7" id="KW-0812">Transmembrane</keyword>
<evidence type="ECO:0000256" key="5">
    <source>
        <dbReference type="ARBA" id="ARBA00023136"/>
    </source>
</evidence>
<evidence type="ECO:0000256" key="1">
    <source>
        <dbReference type="ARBA" id="ARBA00004141"/>
    </source>
</evidence>
<feature type="transmembrane region" description="Helical" evidence="7">
    <location>
        <begin position="428"/>
        <end position="459"/>
    </location>
</feature>
<evidence type="ECO:0000256" key="6">
    <source>
        <dbReference type="ARBA" id="ARBA00023180"/>
    </source>
</evidence>
<accession>A0A7S2HA85</accession>
<feature type="transmembrane region" description="Helical" evidence="7">
    <location>
        <begin position="613"/>
        <end position="635"/>
    </location>
</feature>
<evidence type="ECO:0000313" key="9">
    <source>
        <dbReference type="EMBL" id="CAD9484815.1"/>
    </source>
</evidence>
<reference evidence="9" key="1">
    <citation type="submission" date="2021-01" db="EMBL/GenBank/DDBJ databases">
        <authorList>
            <person name="Corre E."/>
            <person name="Pelletier E."/>
            <person name="Niang G."/>
            <person name="Scheremetjew M."/>
            <person name="Finn R."/>
            <person name="Kale V."/>
            <person name="Holt S."/>
            <person name="Cochrane G."/>
            <person name="Meng A."/>
            <person name="Brown T."/>
            <person name="Cohen L."/>
        </authorList>
    </citation>
    <scope>NUCLEOTIDE SEQUENCE</scope>
    <source>
        <strain evidence="9">CCMP826</strain>
    </source>
</reference>
<feature type="transmembrane region" description="Helical" evidence="7">
    <location>
        <begin position="263"/>
        <end position="286"/>
    </location>
</feature>
<feature type="transmembrane region" description="Helical" evidence="7">
    <location>
        <begin position="577"/>
        <end position="601"/>
    </location>
</feature>
<keyword evidence="5 7" id="KW-0472">Membrane</keyword>
<dbReference type="PANTHER" id="PTHR12385">
    <property type="entry name" value="CHOLINE TRANSPORTER-LIKE (SLC FAMILY 44)"/>
    <property type="match status" value="1"/>
</dbReference>
<feature type="transmembrane region" description="Helical" evidence="7">
    <location>
        <begin position="311"/>
        <end position="330"/>
    </location>
</feature>
<dbReference type="PANTHER" id="PTHR12385:SF14">
    <property type="entry name" value="CHOLINE TRANSPORTER-LIKE 2"/>
    <property type="match status" value="1"/>
</dbReference>